<name>A0A502G602_9SPHN</name>
<dbReference type="EC" id="1.2.1.41" evidence="7"/>
<keyword evidence="10" id="KW-1185">Reference proteome</keyword>
<dbReference type="InterPro" id="IPR015590">
    <property type="entry name" value="Aldehyde_DH_dom"/>
</dbReference>
<keyword evidence="4 7" id="KW-0521">NADP</keyword>
<dbReference type="PIRSF" id="PIRSF000151">
    <property type="entry name" value="GPR"/>
    <property type="match status" value="1"/>
</dbReference>
<dbReference type="NCBIfam" id="NF001221">
    <property type="entry name" value="PRK00197.1"/>
    <property type="match status" value="1"/>
</dbReference>
<protein>
    <recommendedName>
        <fullName evidence="7">Gamma-glutamyl phosphate reductase</fullName>
        <shortName evidence="7">GPR</shortName>
        <ecNumber evidence="7">1.2.1.41</ecNumber>
    </recommendedName>
    <alternativeName>
        <fullName evidence="7">Glutamate-5-semialdehyde dehydrogenase</fullName>
    </alternativeName>
    <alternativeName>
        <fullName evidence="7">Glutamyl-gamma-semialdehyde dehydrogenase</fullName>
        <shortName evidence="7">GSA dehydrogenase</shortName>
    </alternativeName>
</protein>
<keyword evidence="3 7" id="KW-0641">Proline biosynthesis</keyword>
<evidence type="ECO:0000256" key="2">
    <source>
        <dbReference type="ARBA" id="ARBA00022605"/>
    </source>
</evidence>
<keyword evidence="5 7" id="KW-0560">Oxidoreductase</keyword>
<evidence type="ECO:0000313" key="9">
    <source>
        <dbReference type="EMBL" id="TPG56626.1"/>
    </source>
</evidence>
<dbReference type="GO" id="GO:0050661">
    <property type="term" value="F:NADP binding"/>
    <property type="evidence" value="ECO:0007669"/>
    <property type="project" value="InterPro"/>
</dbReference>
<keyword evidence="7" id="KW-0963">Cytoplasm</keyword>
<comment type="catalytic activity">
    <reaction evidence="6 7">
        <text>L-glutamate 5-semialdehyde + phosphate + NADP(+) = L-glutamyl 5-phosphate + NADPH + H(+)</text>
        <dbReference type="Rhea" id="RHEA:19541"/>
        <dbReference type="ChEBI" id="CHEBI:15378"/>
        <dbReference type="ChEBI" id="CHEBI:43474"/>
        <dbReference type="ChEBI" id="CHEBI:57783"/>
        <dbReference type="ChEBI" id="CHEBI:58066"/>
        <dbReference type="ChEBI" id="CHEBI:58274"/>
        <dbReference type="ChEBI" id="CHEBI:58349"/>
        <dbReference type="EC" id="1.2.1.41"/>
    </reaction>
</comment>
<comment type="function">
    <text evidence="7">Catalyzes the NADPH-dependent reduction of L-glutamate 5-phosphate into L-glutamate 5-semialdehyde and phosphate. The product spontaneously undergoes cyclization to form 1-pyrroline-5-carboxylate.</text>
</comment>
<proteinExistence type="inferred from homology"/>
<gene>
    <name evidence="7" type="primary">proA</name>
    <name evidence="9" type="ORF">EAH76_03605</name>
</gene>
<dbReference type="Gene3D" id="3.40.309.10">
    <property type="entry name" value="Aldehyde Dehydrogenase, Chain A, domain 2"/>
    <property type="match status" value="1"/>
</dbReference>
<evidence type="ECO:0000259" key="8">
    <source>
        <dbReference type="Pfam" id="PF00171"/>
    </source>
</evidence>
<evidence type="ECO:0000256" key="6">
    <source>
        <dbReference type="ARBA" id="ARBA00049024"/>
    </source>
</evidence>
<evidence type="ECO:0000256" key="1">
    <source>
        <dbReference type="ARBA" id="ARBA00004985"/>
    </source>
</evidence>
<dbReference type="InterPro" id="IPR016163">
    <property type="entry name" value="Ald_DH_C"/>
</dbReference>
<comment type="pathway">
    <text evidence="1 7">Amino-acid biosynthesis; L-proline biosynthesis; L-glutamate 5-semialdehyde from L-glutamate: step 2/2.</text>
</comment>
<evidence type="ECO:0000256" key="3">
    <source>
        <dbReference type="ARBA" id="ARBA00022650"/>
    </source>
</evidence>
<dbReference type="SUPFAM" id="SSF53720">
    <property type="entry name" value="ALDH-like"/>
    <property type="match status" value="1"/>
</dbReference>
<dbReference type="PANTHER" id="PTHR11063">
    <property type="entry name" value="GLUTAMATE SEMIALDEHYDE DEHYDROGENASE"/>
    <property type="match status" value="1"/>
</dbReference>
<dbReference type="RefSeq" id="WP_140848169.1">
    <property type="nucleotide sequence ID" value="NZ_RCZC01000001.1"/>
</dbReference>
<comment type="subcellular location">
    <subcellularLocation>
        <location evidence="7">Cytoplasm</location>
    </subcellularLocation>
</comment>
<dbReference type="InterPro" id="IPR012134">
    <property type="entry name" value="Glu-5-SA_DH"/>
</dbReference>
<dbReference type="UniPathway" id="UPA00098">
    <property type="reaction ID" value="UER00360"/>
</dbReference>
<dbReference type="OrthoDB" id="9809970at2"/>
<keyword evidence="2 7" id="KW-0028">Amino-acid biosynthesis</keyword>
<evidence type="ECO:0000256" key="7">
    <source>
        <dbReference type="HAMAP-Rule" id="MF_00412"/>
    </source>
</evidence>
<dbReference type="InterPro" id="IPR016162">
    <property type="entry name" value="Ald_DH_N"/>
</dbReference>
<comment type="caution">
    <text evidence="9">The sequence shown here is derived from an EMBL/GenBank/DDBJ whole genome shotgun (WGS) entry which is preliminary data.</text>
</comment>
<dbReference type="CDD" id="cd07079">
    <property type="entry name" value="ALDH_F18-19_ProA-GPR"/>
    <property type="match status" value="1"/>
</dbReference>
<sequence length="422" mass="42667">MTDVPTLLATMTDRARRAASTLATLPTAVKAQALRAAAQALRDAAPAILAANARDMAKASAAGLSGAMLDRLKLDEGRVAGMADGVAAVAGLADPVGAVIDESVRPNGLRLRRVRVPIGVIGIIYESRPNVTADAAALAVMAGNAVILRGGSEAIESNRAIHAALVAGLVAQGIPADAAQLVPTTDRAAVGAMLTADGSSGGAAIDLIVPRGGKGLVARVQAEARVPVLAHLDGINHIYVDGSADPAMAEAIVVDAKMRRTGVCGAMETLLIDQAYPDPAGLVAALAAAGCEVRGGPALHALIPGLVPATDADWDTEYLEAIASVDLIDGVDAALGFIARHSSHHTDAIVAADEAVATRFLAEVDSAIVLWNASTQFADGGEFGLGAEIGIATGRLHARGPVALEGLTTYKWVGYGTGQVRG</sequence>
<dbReference type="InterPro" id="IPR000965">
    <property type="entry name" value="GPR_dom"/>
</dbReference>
<dbReference type="NCBIfam" id="TIGR00407">
    <property type="entry name" value="proA"/>
    <property type="match status" value="1"/>
</dbReference>
<dbReference type="EMBL" id="RCZC01000001">
    <property type="protein sequence ID" value="TPG56626.1"/>
    <property type="molecule type" value="Genomic_DNA"/>
</dbReference>
<organism evidence="9 10">
    <name type="scientific">Sphingomonas glacialis</name>
    <dbReference type="NCBI Taxonomy" id="658225"/>
    <lineage>
        <taxon>Bacteria</taxon>
        <taxon>Pseudomonadati</taxon>
        <taxon>Pseudomonadota</taxon>
        <taxon>Alphaproteobacteria</taxon>
        <taxon>Sphingomonadales</taxon>
        <taxon>Sphingomonadaceae</taxon>
        <taxon>Sphingomonas</taxon>
    </lineage>
</organism>
<dbReference type="InterPro" id="IPR016161">
    <property type="entry name" value="Ald_DH/histidinol_DH"/>
</dbReference>
<evidence type="ECO:0000256" key="4">
    <source>
        <dbReference type="ARBA" id="ARBA00022857"/>
    </source>
</evidence>
<reference evidence="9 10" key="1">
    <citation type="journal article" date="2019" name="Environ. Microbiol.">
        <title>Species interactions and distinct microbial communities in high Arctic permafrost affected cryosols are associated with the CH4 and CO2 gas fluxes.</title>
        <authorList>
            <person name="Altshuler I."/>
            <person name="Hamel J."/>
            <person name="Turney S."/>
            <person name="Magnuson E."/>
            <person name="Levesque R."/>
            <person name="Greer C."/>
            <person name="Whyte L.G."/>
        </authorList>
    </citation>
    <scope>NUCLEOTIDE SEQUENCE [LARGE SCALE GENOMIC DNA]</scope>
    <source>
        <strain evidence="9 10">E6.1</strain>
    </source>
</reference>
<evidence type="ECO:0000313" key="10">
    <source>
        <dbReference type="Proteomes" id="UP000319931"/>
    </source>
</evidence>
<dbReference type="PANTHER" id="PTHR11063:SF8">
    <property type="entry name" value="DELTA-1-PYRROLINE-5-CARBOXYLATE SYNTHASE"/>
    <property type="match status" value="1"/>
</dbReference>
<dbReference type="HAMAP" id="MF_00412">
    <property type="entry name" value="ProA"/>
    <property type="match status" value="1"/>
</dbReference>
<dbReference type="GO" id="GO:0005737">
    <property type="term" value="C:cytoplasm"/>
    <property type="evidence" value="ECO:0007669"/>
    <property type="project" value="UniProtKB-SubCell"/>
</dbReference>
<dbReference type="Proteomes" id="UP000319931">
    <property type="component" value="Unassembled WGS sequence"/>
</dbReference>
<evidence type="ECO:0000256" key="5">
    <source>
        <dbReference type="ARBA" id="ARBA00023002"/>
    </source>
</evidence>
<feature type="domain" description="Aldehyde dehydrogenase" evidence="8">
    <location>
        <begin position="11"/>
        <end position="289"/>
    </location>
</feature>
<accession>A0A502G602</accession>
<dbReference type="AlphaFoldDB" id="A0A502G602"/>
<dbReference type="Gene3D" id="3.40.605.10">
    <property type="entry name" value="Aldehyde Dehydrogenase, Chain A, domain 1"/>
    <property type="match status" value="1"/>
</dbReference>
<dbReference type="Pfam" id="PF00171">
    <property type="entry name" value="Aldedh"/>
    <property type="match status" value="1"/>
</dbReference>
<dbReference type="GO" id="GO:0004350">
    <property type="term" value="F:glutamate-5-semialdehyde dehydrogenase activity"/>
    <property type="evidence" value="ECO:0007669"/>
    <property type="project" value="UniProtKB-UniRule"/>
</dbReference>
<dbReference type="GO" id="GO:0055129">
    <property type="term" value="P:L-proline biosynthetic process"/>
    <property type="evidence" value="ECO:0007669"/>
    <property type="project" value="UniProtKB-UniRule"/>
</dbReference>
<comment type="similarity">
    <text evidence="7">Belongs to the gamma-glutamyl phosphate reductase family.</text>
</comment>